<organism evidence="11 12">
    <name type="scientific">Candidatus Scatousia excrementigallinarum</name>
    <dbReference type="NCBI Taxonomy" id="2840935"/>
    <lineage>
        <taxon>Bacteria</taxon>
        <taxon>Candidatus Scatousia</taxon>
    </lineage>
</organism>
<feature type="transmembrane region" description="Helical" evidence="10">
    <location>
        <begin position="186"/>
        <end position="211"/>
    </location>
</feature>
<keyword evidence="5 10" id="KW-0812">Transmembrane</keyword>
<feature type="transmembrane region" description="Helical" evidence="10">
    <location>
        <begin position="44"/>
        <end position="73"/>
    </location>
</feature>
<evidence type="ECO:0000256" key="6">
    <source>
        <dbReference type="ARBA" id="ARBA00022989"/>
    </source>
</evidence>
<evidence type="ECO:0000256" key="5">
    <source>
        <dbReference type="ARBA" id="ARBA00022692"/>
    </source>
</evidence>
<evidence type="ECO:0000256" key="9">
    <source>
        <dbReference type="ARBA" id="ARBA00031636"/>
    </source>
</evidence>
<dbReference type="InterPro" id="IPR050222">
    <property type="entry name" value="MATE_MdtK"/>
</dbReference>
<feature type="transmembrane region" description="Helical" evidence="10">
    <location>
        <begin position="376"/>
        <end position="395"/>
    </location>
</feature>
<feature type="transmembrane region" description="Helical" evidence="10">
    <location>
        <begin position="157"/>
        <end position="180"/>
    </location>
</feature>
<reference evidence="11" key="1">
    <citation type="submission" date="2020-10" db="EMBL/GenBank/DDBJ databases">
        <authorList>
            <person name="Gilroy R."/>
        </authorList>
    </citation>
    <scope>NUCLEOTIDE SEQUENCE</scope>
    <source>
        <strain evidence="11">6276</strain>
    </source>
</reference>
<dbReference type="GO" id="GO:0015297">
    <property type="term" value="F:antiporter activity"/>
    <property type="evidence" value="ECO:0007669"/>
    <property type="project" value="UniProtKB-KW"/>
</dbReference>
<keyword evidence="2" id="KW-0813">Transport</keyword>
<dbReference type="GO" id="GO:0006811">
    <property type="term" value="P:monoatomic ion transport"/>
    <property type="evidence" value="ECO:0007669"/>
    <property type="project" value="UniProtKB-KW"/>
</dbReference>
<feature type="transmembrane region" description="Helical" evidence="10">
    <location>
        <begin position="340"/>
        <end position="364"/>
    </location>
</feature>
<keyword evidence="6 10" id="KW-1133">Transmembrane helix</keyword>
<evidence type="ECO:0000256" key="3">
    <source>
        <dbReference type="ARBA" id="ARBA00022449"/>
    </source>
</evidence>
<dbReference type="InterPro" id="IPR002528">
    <property type="entry name" value="MATE_fam"/>
</dbReference>
<dbReference type="InterPro" id="IPR048279">
    <property type="entry name" value="MdtK-like"/>
</dbReference>
<evidence type="ECO:0000256" key="4">
    <source>
        <dbReference type="ARBA" id="ARBA00022475"/>
    </source>
</evidence>
<feature type="transmembrane region" description="Helical" evidence="10">
    <location>
        <begin position="231"/>
        <end position="253"/>
    </location>
</feature>
<evidence type="ECO:0000256" key="8">
    <source>
        <dbReference type="ARBA" id="ARBA00023136"/>
    </source>
</evidence>
<protein>
    <recommendedName>
        <fullName evidence="9">Multidrug-efflux transporter</fullName>
    </recommendedName>
</protein>
<dbReference type="EMBL" id="DVIU01000189">
    <property type="protein sequence ID" value="HIS36865.1"/>
    <property type="molecule type" value="Genomic_DNA"/>
</dbReference>
<sequence>MKKNIKYYAKELLNIALPIIMGNLGFILIGAGDVLIAGRHSTDTLAAISIATAITNCIMTFGIGLIASVSPILSNIRGEKKSAKKYFFPTIRFSMILALITTFLVLAFIPVIDYMHFESKLVPDIKEYMFITAFSTFGAYLHASLKEFLQAFEIVFVPNLVTVICVFLNVILNITFVFGMGPIPSMGAIGLAIASFTVRYFMGLALLFYCLGLMKFRNYHDKRYYKNLMTVGLPISLAILVEFIAFNSIAIFMGRVAGIYAAAQNLICTLTTVSFMVPLAISNAIAVKVGFANGAKQFPELKNYVVIGMLMSVGFMMCSAVVFCSFPHFLVSLFTKDITLIKICVPVLYIVSIFQIFDGLQVALAGIYKGIKKTKIVLIANFLGYWIISIPFGYWLALHNGLMLRGFWFGLLFAAIVLCILMLIMLFRYLKKLECEFKVTGKN</sequence>
<accession>A0A9D1EZN0</accession>
<gene>
    <name evidence="11" type="ORF">IAC10_09615</name>
</gene>
<dbReference type="GO" id="GO:0042910">
    <property type="term" value="F:xenobiotic transmembrane transporter activity"/>
    <property type="evidence" value="ECO:0007669"/>
    <property type="project" value="InterPro"/>
</dbReference>
<dbReference type="PANTHER" id="PTHR43298:SF2">
    <property type="entry name" value="FMN_FAD EXPORTER YEEO-RELATED"/>
    <property type="match status" value="1"/>
</dbReference>
<feature type="transmembrane region" description="Helical" evidence="10">
    <location>
        <begin position="259"/>
        <end position="282"/>
    </location>
</feature>
<evidence type="ECO:0000256" key="7">
    <source>
        <dbReference type="ARBA" id="ARBA00023065"/>
    </source>
</evidence>
<name>A0A9D1EZN0_9BACT</name>
<evidence type="ECO:0000313" key="11">
    <source>
        <dbReference type="EMBL" id="HIS36865.1"/>
    </source>
</evidence>
<dbReference type="PIRSF" id="PIRSF006603">
    <property type="entry name" value="DinF"/>
    <property type="match status" value="1"/>
</dbReference>
<keyword evidence="7" id="KW-0406">Ion transport</keyword>
<dbReference type="PANTHER" id="PTHR43298">
    <property type="entry name" value="MULTIDRUG RESISTANCE PROTEIN NORM-RELATED"/>
    <property type="match status" value="1"/>
</dbReference>
<comment type="caution">
    <text evidence="11">The sequence shown here is derived from an EMBL/GenBank/DDBJ whole genome shotgun (WGS) entry which is preliminary data.</text>
</comment>
<dbReference type="Pfam" id="PF01554">
    <property type="entry name" value="MatE"/>
    <property type="match status" value="2"/>
</dbReference>
<feature type="transmembrane region" description="Helical" evidence="10">
    <location>
        <begin position="128"/>
        <end position="145"/>
    </location>
</feature>
<evidence type="ECO:0000313" key="12">
    <source>
        <dbReference type="Proteomes" id="UP000823928"/>
    </source>
</evidence>
<keyword evidence="3" id="KW-0050">Antiport</keyword>
<dbReference type="GO" id="GO:0005886">
    <property type="term" value="C:plasma membrane"/>
    <property type="evidence" value="ECO:0007669"/>
    <property type="project" value="UniProtKB-SubCell"/>
</dbReference>
<proteinExistence type="predicted"/>
<evidence type="ECO:0000256" key="10">
    <source>
        <dbReference type="SAM" id="Phobius"/>
    </source>
</evidence>
<keyword evidence="8 10" id="KW-0472">Membrane</keyword>
<evidence type="ECO:0000256" key="1">
    <source>
        <dbReference type="ARBA" id="ARBA00004651"/>
    </source>
</evidence>
<dbReference type="Proteomes" id="UP000823928">
    <property type="component" value="Unassembled WGS sequence"/>
</dbReference>
<feature type="transmembrane region" description="Helical" evidence="10">
    <location>
        <begin position="303"/>
        <end position="328"/>
    </location>
</feature>
<feature type="transmembrane region" description="Helical" evidence="10">
    <location>
        <begin position="93"/>
        <end position="116"/>
    </location>
</feature>
<dbReference type="NCBIfam" id="TIGR00797">
    <property type="entry name" value="matE"/>
    <property type="match status" value="1"/>
</dbReference>
<reference evidence="11" key="2">
    <citation type="journal article" date="2021" name="PeerJ">
        <title>Extensive microbial diversity within the chicken gut microbiome revealed by metagenomics and culture.</title>
        <authorList>
            <person name="Gilroy R."/>
            <person name="Ravi A."/>
            <person name="Getino M."/>
            <person name="Pursley I."/>
            <person name="Horton D.L."/>
            <person name="Alikhan N.F."/>
            <person name="Baker D."/>
            <person name="Gharbi K."/>
            <person name="Hall N."/>
            <person name="Watson M."/>
            <person name="Adriaenssens E.M."/>
            <person name="Foster-Nyarko E."/>
            <person name="Jarju S."/>
            <person name="Secka A."/>
            <person name="Antonio M."/>
            <person name="Oren A."/>
            <person name="Chaudhuri R.R."/>
            <person name="La Ragione R."/>
            <person name="Hildebrand F."/>
            <person name="Pallen M.J."/>
        </authorList>
    </citation>
    <scope>NUCLEOTIDE SEQUENCE</scope>
    <source>
        <strain evidence="11">6276</strain>
    </source>
</reference>
<comment type="subcellular location">
    <subcellularLocation>
        <location evidence="1">Cell membrane</location>
        <topology evidence="1">Multi-pass membrane protein</topology>
    </subcellularLocation>
</comment>
<keyword evidence="4" id="KW-1003">Cell membrane</keyword>
<feature type="transmembrane region" description="Helical" evidence="10">
    <location>
        <begin position="407"/>
        <end position="430"/>
    </location>
</feature>
<dbReference type="AlphaFoldDB" id="A0A9D1EZN0"/>
<evidence type="ECO:0000256" key="2">
    <source>
        <dbReference type="ARBA" id="ARBA00022448"/>
    </source>
</evidence>
<feature type="transmembrane region" description="Helical" evidence="10">
    <location>
        <begin position="12"/>
        <end position="32"/>
    </location>
</feature>